<dbReference type="InterPro" id="IPR050226">
    <property type="entry name" value="NagZ_Beta-hexosaminidase"/>
</dbReference>
<feature type="binding site" evidence="10">
    <location>
        <position position="148"/>
    </location>
    <ligand>
        <name>substrate</name>
    </ligand>
</feature>
<evidence type="ECO:0000256" key="5">
    <source>
        <dbReference type="ARBA" id="ARBA00022960"/>
    </source>
</evidence>
<dbReference type="HAMAP" id="MF_00364">
    <property type="entry name" value="NagZ"/>
    <property type="match status" value="1"/>
</dbReference>
<accession>A0AAP4TZ15</accession>
<keyword evidence="3 10" id="KW-0132">Cell division</keyword>
<comment type="caution">
    <text evidence="13">The sequence shown here is derived from an EMBL/GenBank/DDBJ whole genome shotgun (WGS) entry which is preliminary data.</text>
</comment>
<organism evidence="13 14">
    <name type="scientific">Cobetia amphilecti</name>
    <dbReference type="NCBI Taxonomy" id="1055104"/>
    <lineage>
        <taxon>Bacteria</taxon>
        <taxon>Pseudomonadati</taxon>
        <taxon>Pseudomonadota</taxon>
        <taxon>Gammaproteobacteria</taxon>
        <taxon>Oceanospirillales</taxon>
        <taxon>Halomonadaceae</taxon>
        <taxon>Cobetia</taxon>
    </lineage>
</organism>
<feature type="binding site" evidence="10">
    <location>
        <begin position="178"/>
        <end position="179"/>
    </location>
    <ligand>
        <name>substrate</name>
    </ligand>
</feature>
<feature type="site" description="Important for catalytic activity" evidence="10">
    <location>
        <position position="189"/>
    </location>
</feature>
<feature type="active site" description="Proton donor/acceptor" evidence="10">
    <location>
        <position position="191"/>
    </location>
</feature>
<dbReference type="GO" id="GO:0051301">
    <property type="term" value="P:cell division"/>
    <property type="evidence" value="ECO:0007669"/>
    <property type="project" value="UniProtKB-KW"/>
</dbReference>
<comment type="pathway">
    <text evidence="10">Cell wall biogenesis; peptidoglycan recycling.</text>
</comment>
<evidence type="ECO:0000256" key="1">
    <source>
        <dbReference type="ARBA" id="ARBA00001231"/>
    </source>
</evidence>
<dbReference type="PANTHER" id="PTHR30480">
    <property type="entry name" value="BETA-HEXOSAMINIDASE-RELATED"/>
    <property type="match status" value="1"/>
</dbReference>
<dbReference type="GO" id="GO:0005737">
    <property type="term" value="C:cytoplasm"/>
    <property type="evidence" value="ECO:0007669"/>
    <property type="project" value="UniProtKB-SubCell"/>
</dbReference>
<feature type="binding site" evidence="10">
    <location>
        <position position="73"/>
    </location>
    <ligand>
        <name>substrate</name>
    </ligand>
</feature>
<gene>
    <name evidence="10 13" type="primary">nagZ</name>
    <name evidence="13" type="ORF">Q4535_09690</name>
</gene>
<evidence type="ECO:0000256" key="2">
    <source>
        <dbReference type="ARBA" id="ARBA00022490"/>
    </source>
</evidence>
<keyword evidence="8 10" id="KW-0131">Cell cycle</keyword>
<dbReference type="Gene3D" id="3.20.20.300">
    <property type="entry name" value="Glycoside hydrolase, family 3, N-terminal domain"/>
    <property type="match status" value="1"/>
</dbReference>
<proteinExistence type="inferred from homology"/>
<name>A0AAP4TZ15_9GAMM</name>
<dbReference type="EMBL" id="JAUORK010000011">
    <property type="protein sequence ID" value="MDO6672389.1"/>
    <property type="molecule type" value="Genomic_DNA"/>
</dbReference>
<evidence type="ECO:0000256" key="7">
    <source>
        <dbReference type="ARBA" id="ARBA00023295"/>
    </source>
</evidence>
<keyword evidence="5 10" id="KW-0133">Cell shape</keyword>
<dbReference type="GO" id="GO:0005975">
    <property type="term" value="P:carbohydrate metabolic process"/>
    <property type="evidence" value="ECO:0007669"/>
    <property type="project" value="InterPro"/>
</dbReference>
<keyword evidence="6 10" id="KW-0573">Peptidoglycan synthesis</keyword>
<feature type="active site" description="Nucleophile" evidence="10">
    <location>
        <position position="260"/>
    </location>
</feature>
<evidence type="ECO:0000256" key="6">
    <source>
        <dbReference type="ARBA" id="ARBA00022984"/>
    </source>
</evidence>
<dbReference type="Proteomes" id="UP001170481">
    <property type="component" value="Unassembled WGS sequence"/>
</dbReference>
<sequence length="384" mass="40757">MTQPLGSVMVDVAGLTLARDERELLARPAVGGVILFARNCASPEQVLELSREIRSVNPHLLIAIDQEGGRVQRLREGVTRLPSMRSLAQCCLRRDCEGCGEDAQAAGLGLARDAGWLLGMEMAAIGCDITFAPVLDIDVAGSTIIGDRSFGATPEDVIAVGGAFIDGLQEAGMSAVGKHYPGHGGISADTHLERVVDPRSFRELREHDLKPFAALAERLGGVMPAHVIYPDFDARPAGFSPSWLGLLREEFGFKGAIFSDDLGMAAAVAEGGPAERARLALDAGCDMALVCNDPAAAREVLDSLDDDEQRHRGKRQARLRYARARPTLDGLVGLARWRRTHARLESMAASQASQQAAMPSGTLGAAEASWAPDARSASESGSAQ</sequence>
<comment type="subcellular location">
    <subcellularLocation>
        <location evidence="10">Cytoplasm</location>
    </subcellularLocation>
</comment>
<feature type="compositionally biased region" description="Low complexity" evidence="11">
    <location>
        <begin position="346"/>
        <end position="358"/>
    </location>
</feature>
<dbReference type="InterPro" id="IPR022956">
    <property type="entry name" value="Beta_hexosaminidase_bac"/>
</dbReference>
<comment type="function">
    <text evidence="10">Plays a role in peptidoglycan recycling by cleaving the terminal beta-1,4-linked N-acetylglucosamine (GlcNAc) from peptide-linked peptidoglycan fragments, giving rise to free GlcNAc, anhydro-N-acetylmuramic acid and anhydro-N-acetylmuramic acid-linked peptides.</text>
</comment>
<evidence type="ECO:0000313" key="13">
    <source>
        <dbReference type="EMBL" id="MDO6672389.1"/>
    </source>
</evidence>
<evidence type="ECO:0000256" key="3">
    <source>
        <dbReference type="ARBA" id="ARBA00022618"/>
    </source>
</evidence>
<evidence type="ECO:0000256" key="9">
    <source>
        <dbReference type="ARBA" id="ARBA00023316"/>
    </source>
</evidence>
<feature type="region of interest" description="Disordered" evidence="11">
    <location>
        <begin position="346"/>
        <end position="384"/>
    </location>
</feature>
<dbReference type="InterPro" id="IPR017853">
    <property type="entry name" value="GH"/>
</dbReference>
<dbReference type="GO" id="GO:0009252">
    <property type="term" value="P:peptidoglycan biosynthetic process"/>
    <property type="evidence" value="ECO:0007669"/>
    <property type="project" value="UniProtKB-KW"/>
</dbReference>
<dbReference type="RefSeq" id="WP_303594035.1">
    <property type="nucleotide sequence ID" value="NZ_JAUORK010000011.1"/>
</dbReference>
<evidence type="ECO:0000256" key="8">
    <source>
        <dbReference type="ARBA" id="ARBA00023306"/>
    </source>
</evidence>
<dbReference type="SUPFAM" id="SSF51445">
    <property type="entry name" value="(Trans)glycosidases"/>
    <property type="match status" value="1"/>
</dbReference>
<protein>
    <recommendedName>
        <fullName evidence="10">Beta-hexosaminidase</fullName>
        <ecNumber evidence="10">3.2.1.52</ecNumber>
    </recommendedName>
    <alternativeName>
        <fullName evidence="10">Beta-N-acetylhexosaminidase</fullName>
    </alternativeName>
    <alternativeName>
        <fullName evidence="10">N-acetyl-beta-glucosaminidase</fullName>
    </alternativeName>
</protein>
<keyword evidence="2 10" id="KW-0963">Cytoplasm</keyword>
<evidence type="ECO:0000256" key="4">
    <source>
        <dbReference type="ARBA" id="ARBA00022801"/>
    </source>
</evidence>
<evidence type="ECO:0000256" key="11">
    <source>
        <dbReference type="SAM" id="MobiDB-lite"/>
    </source>
</evidence>
<keyword evidence="4 10" id="KW-0378">Hydrolase</keyword>
<keyword evidence="9 10" id="KW-0961">Cell wall biogenesis/degradation</keyword>
<evidence type="ECO:0000259" key="12">
    <source>
        <dbReference type="Pfam" id="PF00933"/>
    </source>
</evidence>
<dbReference type="GO" id="GO:0004563">
    <property type="term" value="F:beta-N-acetylhexosaminidase activity"/>
    <property type="evidence" value="ECO:0007669"/>
    <property type="project" value="UniProtKB-UniRule"/>
</dbReference>
<comment type="catalytic activity">
    <reaction evidence="1 10">
        <text>Hydrolysis of terminal non-reducing N-acetyl-D-hexosamine residues in N-acetyl-beta-D-hexosaminides.</text>
        <dbReference type="EC" id="3.2.1.52"/>
    </reaction>
</comment>
<evidence type="ECO:0000256" key="10">
    <source>
        <dbReference type="HAMAP-Rule" id="MF_00364"/>
    </source>
</evidence>
<dbReference type="PANTHER" id="PTHR30480:SF13">
    <property type="entry name" value="BETA-HEXOSAMINIDASE"/>
    <property type="match status" value="1"/>
</dbReference>
<keyword evidence="7 10" id="KW-0326">Glycosidase</keyword>
<dbReference type="InterPro" id="IPR001764">
    <property type="entry name" value="Glyco_hydro_3_N"/>
</dbReference>
<dbReference type="GO" id="GO:0008360">
    <property type="term" value="P:regulation of cell shape"/>
    <property type="evidence" value="ECO:0007669"/>
    <property type="project" value="UniProtKB-KW"/>
</dbReference>
<comment type="similarity">
    <text evidence="10">Belongs to the glycosyl hydrolase 3 family. NagZ subfamily.</text>
</comment>
<dbReference type="NCBIfam" id="NF003740">
    <property type="entry name" value="PRK05337.1"/>
    <property type="match status" value="1"/>
</dbReference>
<dbReference type="Pfam" id="PF00933">
    <property type="entry name" value="Glyco_hydro_3"/>
    <property type="match status" value="1"/>
</dbReference>
<dbReference type="EC" id="3.2.1.52" evidence="10"/>
<reference evidence="13" key="1">
    <citation type="submission" date="2023-07" db="EMBL/GenBank/DDBJ databases">
        <title>Genome content predicts the carbon catabolic preferences of heterotrophic bacteria.</title>
        <authorList>
            <person name="Gralka M."/>
        </authorList>
    </citation>
    <scope>NUCLEOTIDE SEQUENCE</scope>
    <source>
        <strain evidence="13">C2R13</strain>
    </source>
</reference>
<dbReference type="GO" id="GO:0071555">
    <property type="term" value="P:cell wall organization"/>
    <property type="evidence" value="ECO:0007669"/>
    <property type="project" value="UniProtKB-KW"/>
</dbReference>
<dbReference type="InterPro" id="IPR036962">
    <property type="entry name" value="Glyco_hydro_3_N_sf"/>
</dbReference>
<feature type="binding site" evidence="10">
    <location>
        <position position="65"/>
    </location>
    <ligand>
        <name>substrate</name>
    </ligand>
</feature>
<dbReference type="AlphaFoldDB" id="A0AAP4TZ15"/>
<evidence type="ECO:0000313" key="14">
    <source>
        <dbReference type="Proteomes" id="UP001170481"/>
    </source>
</evidence>
<dbReference type="GO" id="GO:0009254">
    <property type="term" value="P:peptidoglycan turnover"/>
    <property type="evidence" value="ECO:0007669"/>
    <property type="project" value="UniProtKB-UniRule"/>
</dbReference>
<feature type="domain" description="Glycoside hydrolase family 3 N-terminal" evidence="12">
    <location>
        <begin position="12"/>
        <end position="308"/>
    </location>
</feature>